<dbReference type="CDD" id="cd06661">
    <property type="entry name" value="GGCT_like"/>
    <property type="match status" value="1"/>
</dbReference>
<evidence type="ECO:0000256" key="3">
    <source>
        <dbReference type="ARBA" id="ARBA00022490"/>
    </source>
</evidence>
<dbReference type="OMA" id="HEEYAEL"/>
<sequence>MAARPPAAKRGASPKKVAAVPKTKAAPKEKAAEKAASAKDLVHAVFAYGTLRGDFEDTGDHWGVIERTGAAWLRTSVTGFKLFQEDRAFYPFAVQSDEEQDRLHGTILIWPAGDVSRKAIETCDRIEGFDPEHPNDGLYCRALVDAPVPLEALKAKMKEQPWLKQELEGLDQKALDQEHISVRAFVYHQPMGDKADCSKAFPGGDWLESRLKDLESKFHGGSQKRNKKASFHSSLALQAAMAPAELETYAFNADISQLMSLIINAFYTNKEIFLRELISNASDALDKIQFQASKDPSKLDAEPNLYIKVTPDKDAGMVTVEDTGIGMTREEMILHLGTIAKSGTKAFMEAVSSGADMSMIGQFGVGFYSSYLVSEKVRVVSKSNDDEQYVWESTAGGTFLIWKDTKFEHGVLKRGTKVICYLKEDQAEFLESDRLKELIMKHSAFVGFPIDLRMEHRQEEDIEVEEEGVEAPEKRRKVTVSYSWELINKNKPLWLRPASEVSHEEYAELYKFLSGDWEDHLAVKHVMQSGQVDFKALLYCPTTAPKDMFDMGKMSQRFSIRLYVRRVFIKEFNDLIPKWMGFVKGIVDSDDMPLNISREMLQQNAILKHIKTGLQKNIFSMFEELSADKARFKAFHEAFSQCLKLGVYEDHANREQIVPLLRYHSSKSGEEMVGFDEYIARMKPGQRHILYITGRTKRDAARSPYIEGLKRDGYEVIYMTDPVDEYAVQFLKEYRGYEVLSCMSMDAARLLDHRSEADLKAELEPLRKRLQELLAEGGPSSVTLASLNPECCAQLASSEQGTVLELNFKHSFVKELGKHTVLSQGAQQPSEEHLALSLCRLLQDMAALEGTDADDPARADTCEKCQDLIQALNAGEADASGELPSLGAASVAREAARERLETSEGKADGSANLLSCGRRVRVVRGERARRAMISFVDEDAKTVDVLYPQPAASGKQEDEEEGVPAKYVQALQDFELTTVPSEDSLFKSATADKERGNQLFKLKDYEAASEFYGTALARFAARPVGRGEQVLLRRQDHDKEGKSALALATVLSVDSEGLCELSNGAELPAGELLPVCQELLPLHTSLYMNRARCRQNLGRHAEASQDLSAVLGLWQAVDKRMLQADPEMKEAELKGLYTAEYLRARSRLARGLSRSAAQDVKDALARSPPAATVKQLKQLKTEVQAAQEKHRQVNSPLAKELAKLMISLRGGPQIS</sequence>
<accession>A0A1Q9EI86</accession>
<dbReference type="GO" id="GO:0005524">
    <property type="term" value="F:ATP binding"/>
    <property type="evidence" value="ECO:0007669"/>
    <property type="project" value="UniProtKB-KW"/>
</dbReference>
<dbReference type="Gene3D" id="1.25.40.10">
    <property type="entry name" value="Tetratricopeptide repeat domain"/>
    <property type="match status" value="1"/>
</dbReference>
<dbReference type="InterPro" id="IPR020568">
    <property type="entry name" value="Ribosomal_Su5_D2-typ_SF"/>
</dbReference>
<evidence type="ECO:0000259" key="8">
    <source>
        <dbReference type="SMART" id="SM00387"/>
    </source>
</evidence>
<dbReference type="GO" id="GO:0140662">
    <property type="term" value="F:ATP-dependent protein folding chaperone"/>
    <property type="evidence" value="ECO:0007669"/>
    <property type="project" value="InterPro"/>
</dbReference>
<keyword evidence="10" id="KW-1185">Reference proteome</keyword>
<evidence type="ECO:0000256" key="2">
    <source>
        <dbReference type="ARBA" id="ARBA00008239"/>
    </source>
</evidence>
<name>A0A1Q9EI86_SYMMI</name>
<dbReference type="Pfam" id="PF13589">
    <property type="entry name" value="HATPase_c_3"/>
    <property type="match status" value="1"/>
</dbReference>
<dbReference type="SUPFAM" id="SSF110857">
    <property type="entry name" value="Gamma-glutamyl cyclotransferase-like"/>
    <property type="match status" value="1"/>
</dbReference>
<evidence type="ECO:0000256" key="6">
    <source>
        <dbReference type="ARBA" id="ARBA00023186"/>
    </source>
</evidence>
<dbReference type="Gene3D" id="3.30.565.10">
    <property type="entry name" value="Histidine kinase-like ATPase, C-terminal domain"/>
    <property type="match status" value="1"/>
</dbReference>
<keyword evidence="4" id="KW-0547">Nucleotide-binding</keyword>
<evidence type="ECO:0000256" key="5">
    <source>
        <dbReference type="ARBA" id="ARBA00022840"/>
    </source>
</evidence>
<dbReference type="InterPro" id="IPR009288">
    <property type="entry name" value="AIG2-like_dom"/>
</dbReference>
<reference evidence="9 10" key="1">
    <citation type="submission" date="2016-02" db="EMBL/GenBank/DDBJ databases">
        <title>Genome analysis of coral dinoflagellate symbionts highlights evolutionary adaptations to a symbiotic lifestyle.</title>
        <authorList>
            <person name="Aranda M."/>
            <person name="Li Y."/>
            <person name="Liew Y.J."/>
            <person name="Baumgarten S."/>
            <person name="Simakov O."/>
            <person name="Wilson M."/>
            <person name="Piel J."/>
            <person name="Ashoor H."/>
            <person name="Bougouffa S."/>
            <person name="Bajic V.B."/>
            <person name="Ryu T."/>
            <person name="Ravasi T."/>
            <person name="Bayer T."/>
            <person name="Micklem G."/>
            <person name="Kim H."/>
            <person name="Bhak J."/>
            <person name="Lajeunesse T.C."/>
            <person name="Voolstra C.R."/>
        </authorList>
    </citation>
    <scope>NUCLEOTIDE SEQUENCE [LARGE SCALE GENOMIC DNA]</scope>
    <source>
        <strain evidence="9 10">CCMP2467</strain>
    </source>
</reference>
<evidence type="ECO:0000256" key="4">
    <source>
        <dbReference type="ARBA" id="ARBA00022741"/>
    </source>
</evidence>
<feature type="domain" description="Histidine kinase/HSP90-like ATPase" evidence="8">
    <location>
        <begin position="269"/>
        <end position="426"/>
    </location>
</feature>
<dbReference type="OrthoDB" id="28737at2759"/>
<dbReference type="InterPro" id="IPR036568">
    <property type="entry name" value="GGCT-like_sf"/>
</dbReference>
<dbReference type="HAMAP" id="MF_00505">
    <property type="entry name" value="HSP90"/>
    <property type="match status" value="1"/>
</dbReference>
<dbReference type="InterPro" id="IPR013024">
    <property type="entry name" value="GGCT-like"/>
</dbReference>
<dbReference type="GO" id="GO:0016887">
    <property type="term" value="F:ATP hydrolysis activity"/>
    <property type="evidence" value="ECO:0007669"/>
    <property type="project" value="InterPro"/>
</dbReference>
<gene>
    <name evidence="9" type="ORF">AK812_SmicGene9503</name>
</gene>
<keyword evidence="6" id="KW-0143">Chaperone</keyword>
<dbReference type="EMBL" id="LSRX01000146">
    <property type="protein sequence ID" value="OLQ07142.1"/>
    <property type="molecule type" value="Genomic_DNA"/>
</dbReference>
<dbReference type="Gene3D" id="3.40.50.11260">
    <property type="match status" value="1"/>
</dbReference>
<evidence type="ECO:0000256" key="1">
    <source>
        <dbReference type="ARBA" id="ARBA00004496"/>
    </source>
</evidence>
<dbReference type="GO" id="GO:0051082">
    <property type="term" value="F:unfolded protein binding"/>
    <property type="evidence" value="ECO:0007669"/>
    <property type="project" value="InterPro"/>
</dbReference>
<dbReference type="Gene3D" id="3.10.490.10">
    <property type="entry name" value="Gamma-glutamyl cyclotransferase-like"/>
    <property type="match status" value="1"/>
</dbReference>
<dbReference type="GO" id="GO:0005737">
    <property type="term" value="C:cytoplasm"/>
    <property type="evidence" value="ECO:0007669"/>
    <property type="project" value="UniProtKB-SubCell"/>
</dbReference>
<dbReference type="InterPro" id="IPR003594">
    <property type="entry name" value="HATPase_dom"/>
</dbReference>
<comment type="subcellular location">
    <subcellularLocation>
        <location evidence="1">Cytoplasm</location>
    </subcellularLocation>
</comment>
<evidence type="ECO:0000313" key="10">
    <source>
        <dbReference type="Proteomes" id="UP000186817"/>
    </source>
</evidence>
<evidence type="ECO:0000313" key="9">
    <source>
        <dbReference type="EMBL" id="OLQ07142.1"/>
    </source>
</evidence>
<dbReference type="Gene3D" id="3.30.230.80">
    <property type="match status" value="1"/>
</dbReference>
<dbReference type="PRINTS" id="PR00775">
    <property type="entry name" value="HEATSHOCK90"/>
</dbReference>
<dbReference type="Pfam" id="PF06094">
    <property type="entry name" value="GGACT"/>
    <property type="match status" value="1"/>
</dbReference>
<dbReference type="Proteomes" id="UP000186817">
    <property type="component" value="Unassembled WGS sequence"/>
</dbReference>
<dbReference type="InterPro" id="IPR036890">
    <property type="entry name" value="HATPase_C_sf"/>
</dbReference>
<keyword evidence="5" id="KW-0067">ATP-binding</keyword>
<dbReference type="SUPFAM" id="SSF54211">
    <property type="entry name" value="Ribosomal protein S5 domain 2-like"/>
    <property type="match status" value="1"/>
</dbReference>
<organism evidence="9 10">
    <name type="scientific">Symbiodinium microadriaticum</name>
    <name type="common">Dinoflagellate</name>
    <name type="synonym">Zooxanthella microadriatica</name>
    <dbReference type="NCBI Taxonomy" id="2951"/>
    <lineage>
        <taxon>Eukaryota</taxon>
        <taxon>Sar</taxon>
        <taxon>Alveolata</taxon>
        <taxon>Dinophyceae</taxon>
        <taxon>Suessiales</taxon>
        <taxon>Symbiodiniaceae</taxon>
        <taxon>Symbiodinium</taxon>
    </lineage>
</organism>
<dbReference type="AlphaFoldDB" id="A0A1Q9EI86"/>
<evidence type="ECO:0000256" key="7">
    <source>
        <dbReference type="SAM" id="MobiDB-lite"/>
    </source>
</evidence>
<dbReference type="PROSITE" id="PS00298">
    <property type="entry name" value="HSP90"/>
    <property type="match status" value="1"/>
</dbReference>
<comment type="caution">
    <text evidence="9">The sequence shown here is derived from an EMBL/GenBank/DDBJ whole genome shotgun (WGS) entry which is preliminary data.</text>
</comment>
<dbReference type="FunFam" id="3.30.565.10:FF:000005">
    <property type="entry name" value="Heat shock protein 90"/>
    <property type="match status" value="1"/>
</dbReference>
<dbReference type="InterPro" id="IPR020575">
    <property type="entry name" value="Hsp90_N"/>
</dbReference>
<dbReference type="InterPro" id="IPR011990">
    <property type="entry name" value="TPR-like_helical_dom_sf"/>
</dbReference>
<proteinExistence type="inferred from homology"/>
<dbReference type="SUPFAM" id="SSF48452">
    <property type="entry name" value="TPR-like"/>
    <property type="match status" value="1"/>
</dbReference>
<keyword evidence="9" id="KW-0346">Stress response</keyword>
<dbReference type="Pfam" id="PF00183">
    <property type="entry name" value="HSP90"/>
    <property type="match status" value="1"/>
</dbReference>
<dbReference type="SMART" id="SM00387">
    <property type="entry name" value="HATPase_c"/>
    <property type="match status" value="1"/>
</dbReference>
<dbReference type="InterPro" id="IPR001404">
    <property type="entry name" value="Hsp90_fam"/>
</dbReference>
<comment type="similarity">
    <text evidence="2">Belongs to the heat shock protein 90 family.</text>
</comment>
<dbReference type="CDD" id="cd16927">
    <property type="entry name" value="HATPase_Hsp90-like"/>
    <property type="match status" value="1"/>
</dbReference>
<feature type="compositionally biased region" description="Low complexity" evidence="7">
    <location>
        <begin position="14"/>
        <end position="24"/>
    </location>
</feature>
<keyword evidence="3" id="KW-0963">Cytoplasm</keyword>
<dbReference type="PANTHER" id="PTHR11528">
    <property type="entry name" value="HEAT SHOCK PROTEIN 90 FAMILY MEMBER"/>
    <property type="match status" value="1"/>
</dbReference>
<dbReference type="InterPro" id="IPR019805">
    <property type="entry name" value="Heat_shock_protein_90_CS"/>
</dbReference>
<protein>
    <submittedName>
        <fullName evidence="9">Heat shock protein 90</fullName>
    </submittedName>
</protein>
<feature type="region of interest" description="Disordered" evidence="7">
    <location>
        <begin position="1"/>
        <end position="31"/>
    </location>
</feature>
<dbReference type="SUPFAM" id="SSF55874">
    <property type="entry name" value="ATPase domain of HSP90 chaperone/DNA topoisomerase II/histidine kinase"/>
    <property type="match status" value="1"/>
</dbReference>
<dbReference type="FunFam" id="3.40.50.11260:FF:000001">
    <property type="entry name" value="Heat shock protein 90 alpha"/>
    <property type="match status" value="1"/>
</dbReference>
<dbReference type="FunFam" id="3.30.230.80:FF:000001">
    <property type="entry name" value="Heat shock protein 90 alpha"/>
    <property type="match status" value="1"/>
</dbReference>
<dbReference type="NCBIfam" id="NF003555">
    <property type="entry name" value="PRK05218.1"/>
    <property type="match status" value="1"/>
</dbReference>